<reference evidence="2 3" key="1">
    <citation type="journal article" date="2019" name="Sci. Rep.">
        <title>A high-quality genome of Eragrostis curvula grass provides insights into Poaceae evolution and supports new strategies to enhance forage quality.</title>
        <authorList>
            <person name="Carballo J."/>
            <person name="Santos B.A.C.M."/>
            <person name="Zappacosta D."/>
            <person name="Garbus I."/>
            <person name="Selva J.P."/>
            <person name="Gallo C.A."/>
            <person name="Diaz A."/>
            <person name="Albertini E."/>
            <person name="Caccamo M."/>
            <person name="Echenique V."/>
        </authorList>
    </citation>
    <scope>NUCLEOTIDE SEQUENCE [LARGE SCALE GENOMIC DNA]</scope>
    <source>
        <strain evidence="3">cv. Victoria</strain>
        <tissue evidence="2">Leaf</tissue>
    </source>
</reference>
<feature type="non-terminal residue" evidence="2">
    <location>
        <position position="1"/>
    </location>
</feature>
<feature type="compositionally biased region" description="Basic and acidic residues" evidence="1">
    <location>
        <begin position="95"/>
        <end position="106"/>
    </location>
</feature>
<dbReference type="PANTHER" id="PTHR46413">
    <property type="entry name" value="HEAVY METAL-ASSOCIATED ISOPRENYLATED PLANT PROTEIN 6"/>
    <property type="match status" value="1"/>
</dbReference>
<dbReference type="Proteomes" id="UP000324897">
    <property type="component" value="Unassembled WGS sequence"/>
</dbReference>
<name>A0A5J9T4Q1_9POAL</name>
<dbReference type="CDD" id="cd00371">
    <property type="entry name" value="HMA"/>
    <property type="match status" value="1"/>
</dbReference>
<evidence type="ECO:0000313" key="2">
    <source>
        <dbReference type="EMBL" id="TVU06207.1"/>
    </source>
</evidence>
<organism evidence="2 3">
    <name type="scientific">Eragrostis curvula</name>
    <name type="common">weeping love grass</name>
    <dbReference type="NCBI Taxonomy" id="38414"/>
    <lineage>
        <taxon>Eukaryota</taxon>
        <taxon>Viridiplantae</taxon>
        <taxon>Streptophyta</taxon>
        <taxon>Embryophyta</taxon>
        <taxon>Tracheophyta</taxon>
        <taxon>Spermatophyta</taxon>
        <taxon>Magnoliopsida</taxon>
        <taxon>Liliopsida</taxon>
        <taxon>Poales</taxon>
        <taxon>Poaceae</taxon>
        <taxon>PACMAD clade</taxon>
        <taxon>Chloridoideae</taxon>
        <taxon>Eragrostideae</taxon>
        <taxon>Eragrostidinae</taxon>
        <taxon>Eragrostis</taxon>
    </lineage>
</organism>
<dbReference type="GO" id="GO:0046872">
    <property type="term" value="F:metal ion binding"/>
    <property type="evidence" value="ECO:0007669"/>
    <property type="project" value="InterPro"/>
</dbReference>
<evidence type="ECO:0000256" key="1">
    <source>
        <dbReference type="SAM" id="MobiDB-lite"/>
    </source>
</evidence>
<dbReference type="AlphaFoldDB" id="A0A5J9T4Q1"/>
<protein>
    <recommendedName>
        <fullName evidence="4">HMA domain-containing protein</fullName>
    </recommendedName>
</protein>
<evidence type="ECO:0008006" key="4">
    <source>
        <dbReference type="Google" id="ProtNLM"/>
    </source>
</evidence>
<dbReference type="EMBL" id="RWGY01000051">
    <property type="protein sequence ID" value="TVU06207.1"/>
    <property type="molecule type" value="Genomic_DNA"/>
</dbReference>
<gene>
    <name evidence="2" type="ORF">EJB05_49408</name>
</gene>
<feature type="compositionally biased region" description="Basic residues" evidence="1">
    <location>
        <begin position="118"/>
        <end position="127"/>
    </location>
</feature>
<proteinExistence type="predicted"/>
<evidence type="ECO:0000313" key="3">
    <source>
        <dbReference type="Proteomes" id="UP000324897"/>
    </source>
</evidence>
<dbReference type="InterPro" id="IPR006121">
    <property type="entry name" value="HMA_dom"/>
</dbReference>
<keyword evidence="3" id="KW-1185">Reference proteome</keyword>
<dbReference type="Gene3D" id="3.30.70.100">
    <property type="match status" value="1"/>
</dbReference>
<sequence>VAGAGGDKKKDASAAAAVGPLPIVLKVDLHCLGCARKICKAIKRAPGVRGVSGDGHCGGQGDRDTGLADVVELKKRIETTTKRLVQMVAAGTGSPKKEKAEEEKAGADLQSMPSMPWHRLRMARSIN</sequence>
<dbReference type="PANTHER" id="PTHR46413:SF1">
    <property type="entry name" value="HEAVY METAL-ASSOCIATED ISOPRENYLATED PLANT PROTEIN 6"/>
    <property type="match status" value="1"/>
</dbReference>
<dbReference type="Gramene" id="TVU06207">
    <property type="protein sequence ID" value="TVU06207"/>
    <property type="gene ID" value="EJB05_49408"/>
</dbReference>
<comment type="caution">
    <text evidence="2">The sequence shown here is derived from an EMBL/GenBank/DDBJ whole genome shotgun (WGS) entry which is preliminary data.</text>
</comment>
<feature type="region of interest" description="Disordered" evidence="1">
    <location>
        <begin position="90"/>
        <end position="127"/>
    </location>
</feature>
<dbReference type="InterPro" id="IPR044594">
    <property type="entry name" value="HIPP01/3/5/6"/>
</dbReference>
<accession>A0A5J9T4Q1</accession>
<dbReference type="OrthoDB" id="695731at2759"/>